<name>D3HNF7_LEGLN</name>
<dbReference type="AlphaFoldDB" id="D3HNF7"/>
<organism evidence="1 2">
    <name type="scientific">Legionella longbeachae serogroup 1 (strain NSW150)</name>
    <dbReference type="NCBI Taxonomy" id="661367"/>
    <lineage>
        <taxon>Bacteria</taxon>
        <taxon>Pseudomonadati</taxon>
        <taxon>Pseudomonadota</taxon>
        <taxon>Gammaproteobacteria</taxon>
        <taxon>Legionellales</taxon>
        <taxon>Legionellaceae</taxon>
        <taxon>Legionella</taxon>
    </lineage>
</organism>
<protein>
    <submittedName>
        <fullName evidence="1">Uncharacterized protein</fullName>
    </submittedName>
</protein>
<dbReference type="EMBL" id="FN650140">
    <property type="protein sequence ID" value="CBJ10420.1"/>
    <property type="molecule type" value="Genomic_DNA"/>
</dbReference>
<dbReference type="Proteomes" id="UP000001060">
    <property type="component" value="Chromosome"/>
</dbReference>
<dbReference type="HOGENOM" id="CLU_737300_0_0_6"/>
<dbReference type="GeneID" id="40924322"/>
<keyword evidence="2" id="KW-1185">Reference proteome</keyword>
<reference evidence="1 2" key="1">
    <citation type="journal article" date="2010" name="PLoS Genet.">
        <title>Analysis of the Legionella longbeachae genome and transcriptome uncovers unique strategies to cause Legionnaires' disease.</title>
        <authorList>
            <person name="Cazalet C."/>
            <person name="Gomez-Valero L."/>
            <person name="Rusniok C."/>
            <person name="Lomma M."/>
            <person name="Dervins-Ravault D."/>
            <person name="Newton H."/>
            <person name="Sansom F."/>
            <person name="Jarraud S."/>
            <person name="Zidane N."/>
            <person name="Ma L."/>
            <person name="Bouchier C."/>
            <person name="Etienne J."/>
            <person name="Hartland E."/>
            <person name="Buchrieser C."/>
        </authorList>
    </citation>
    <scope>NUCLEOTIDE SEQUENCE [LARGE SCALE GENOMIC DNA]</scope>
    <source>
        <strain evidence="1 2">NSW150</strain>
    </source>
</reference>
<evidence type="ECO:0000313" key="1">
    <source>
        <dbReference type="EMBL" id="CBJ10420.1"/>
    </source>
</evidence>
<accession>D3HNF7</accession>
<evidence type="ECO:0000313" key="2">
    <source>
        <dbReference type="Proteomes" id="UP000001060"/>
    </source>
</evidence>
<proteinExistence type="predicted"/>
<dbReference type="RefSeq" id="WP_012978734.1">
    <property type="nucleotide sequence ID" value="NC_013861.1"/>
</dbReference>
<sequence>MGKNVALLDVDHTLLFDVELNVELLDTLKEQGVNDIYLFTDMTMNDSGIQDRQNLISDLEKRGFDVHGVITPVDLAWDLVPEKKAFDFYNKKLREYSGKKCVGDDFDNFLRSKSVTQDYDFVIPALDRAMEDVECGIAFKEAQKALGGNINADRSRVAKLLADHKAERNGYSHTKGMLLGAFIKNKPGWVSNIIIADDNDHVIQSINQYKEKNRPTIPICAITVKKDNSMKQADYNKIIQEDTSYPYIVREKMVQEIDEHIRHLKRSNIFLSSPKAKITAFETLKTNLIKADLSKTDVQQVIEQWEKNKSTFKNKKNECVDIKQVLSQHRNPFKSEYRTKETSSQEIVRHFKEIIENGRKKSSPPLENELQISPA</sequence>
<gene>
    <name evidence="1" type="ordered locus">LLO_0095</name>
</gene>
<dbReference type="eggNOG" id="ENOG5030957">
    <property type="taxonomic scope" value="Bacteria"/>
</dbReference>
<dbReference type="KEGG" id="llo:LLO_0095"/>